<dbReference type="InterPro" id="IPR037107">
    <property type="entry name" value="Put_OMP_sf"/>
</dbReference>
<feature type="signal peptide" evidence="1">
    <location>
        <begin position="1"/>
        <end position="23"/>
    </location>
</feature>
<evidence type="ECO:0000256" key="1">
    <source>
        <dbReference type="SAM" id="SignalP"/>
    </source>
</evidence>
<gene>
    <name evidence="2" type="ORF">FOF46_10110</name>
</gene>
<evidence type="ECO:0000313" key="2">
    <source>
        <dbReference type="EMBL" id="TSE09025.1"/>
    </source>
</evidence>
<dbReference type="Pfam" id="PF09982">
    <property type="entry name" value="LpxR"/>
    <property type="match status" value="1"/>
</dbReference>
<dbReference type="OrthoDB" id="622552at2"/>
<feature type="chain" id="PRO_5022182761" evidence="1">
    <location>
        <begin position="24"/>
        <end position="325"/>
    </location>
</feature>
<reference evidence="2 3" key="1">
    <citation type="submission" date="2019-07" db="EMBL/GenBank/DDBJ databases">
        <title>The draft genome sequence of Aquimarina algiphila M91.</title>
        <authorList>
            <person name="Meng X."/>
        </authorList>
    </citation>
    <scope>NUCLEOTIDE SEQUENCE [LARGE SCALE GENOMIC DNA]</scope>
    <source>
        <strain evidence="2 3">M91</strain>
    </source>
</reference>
<comment type="caution">
    <text evidence="2">The sequence shown here is derived from an EMBL/GenBank/DDBJ whole genome shotgun (WGS) entry which is preliminary data.</text>
</comment>
<organism evidence="2 3">
    <name type="scientific">Aquimarina algiphila</name>
    <dbReference type="NCBI Taxonomy" id="2047982"/>
    <lineage>
        <taxon>Bacteria</taxon>
        <taxon>Pseudomonadati</taxon>
        <taxon>Bacteroidota</taxon>
        <taxon>Flavobacteriia</taxon>
        <taxon>Flavobacteriales</taxon>
        <taxon>Flavobacteriaceae</taxon>
        <taxon>Aquimarina</taxon>
    </lineage>
</organism>
<evidence type="ECO:0000313" key="3">
    <source>
        <dbReference type="Proteomes" id="UP000318833"/>
    </source>
</evidence>
<dbReference type="Proteomes" id="UP000318833">
    <property type="component" value="Unassembled WGS sequence"/>
</dbReference>
<dbReference type="AlphaFoldDB" id="A0A554VLK7"/>
<dbReference type="Gene3D" id="2.40.128.140">
    <property type="entry name" value="Outer membrane protein"/>
    <property type="match status" value="1"/>
</dbReference>
<keyword evidence="1" id="KW-0732">Signal</keyword>
<sequence length="325" mass="37730">MLRKNLLFFTFLFTLLCPFYITSQENHFKNQIRSTNDNDIYVFYRDTDRYYSYGVGFDYSFTADKFLGLQNIFKNKITNFYNIGVKIEGYTPSGIDEFVKTDIVEGPENFDRPFAGLLYAFLNTTYVFDRSFLKAEVLTGILGPSSQARNLQDWFHESISNDPIYDGWQFQLKDQFLVNMNLDYLYDFNPNNNWLNFFGKGNLKLGNLYIQAAPTAGFRLGKFEKPTHSVSFNNSILSPKKTTEIFFQFSIESRINLFNATIQGNLFKDDPVSVSDLNNLSWHMNNEIHFSRNRLSLSVIYSWSTGVLDTAQNHVFGIVGVAYRF</sequence>
<name>A0A554VLK7_9FLAO</name>
<dbReference type="RefSeq" id="WP_143916381.1">
    <property type="nucleotide sequence ID" value="NZ_CANLVC010000008.1"/>
</dbReference>
<protein>
    <submittedName>
        <fullName evidence="2">Lipid A deacylase LpxR family protein</fullName>
    </submittedName>
</protein>
<proteinExistence type="predicted"/>
<keyword evidence="3" id="KW-1185">Reference proteome</keyword>
<accession>A0A554VLK7</accession>
<dbReference type="EMBL" id="VLNR01000017">
    <property type="protein sequence ID" value="TSE09025.1"/>
    <property type="molecule type" value="Genomic_DNA"/>
</dbReference>
<dbReference type="InterPro" id="IPR018707">
    <property type="entry name" value="LpxR"/>
</dbReference>